<comment type="caution">
    <text evidence="1">The sequence shown here is derived from an EMBL/GenBank/DDBJ whole genome shotgun (WGS) entry which is preliminary data.</text>
</comment>
<name>A0AAW0B5N5_9AGAR</name>
<gene>
    <name evidence="1" type="ORF">VNI00_017538</name>
</gene>
<evidence type="ECO:0000313" key="2">
    <source>
        <dbReference type="Proteomes" id="UP001383192"/>
    </source>
</evidence>
<feature type="non-terminal residue" evidence="1">
    <location>
        <position position="1"/>
    </location>
</feature>
<dbReference type="Proteomes" id="UP001383192">
    <property type="component" value="Unassembled WGS sequence"/>
</dbReference>
<organism evidence="1 2">
    <name type="scientific">Paramarasmius palmivorus</name>
    <dbReference type="NCBI Taxonomy" id="297713"/>
    <lineage>
        <taxon>Eukaryota</taxon>
        <taxon>Fungi</taxon>
        <taxon>Dikarya</taxon>
        <taxon>Basidiomycota</taxon>
        <taxon>Agaricomycotina</taxon>
        <taxon>Agaricomycetes</taxon>
        <taxon>Agaricomycetidae</taxon>
        <taxon>Agaricales</taxon>
        <taxon>Marasmiineae</taxon>
        <taxon>Marasmiaceae</taxon>
        <taxon>Paramarasmius</taxon>
    </lineage>
</organism>
<dbReference type="AlphaFoldDB" id="A0AAW0B5N5"/>
<evidence type="ECO:0000313" key="1">
    <source>
        <dbReference type="EMBL" id="KAK7021091.1"/>
    </source>
</evidence>
<proteinExistence type="predicted"/>
<reference evidence="1 2" key="1">
    <citation type="submission" date="2024-01" db="EMBL/GenBank/DDBJ databases">
        <title>A draft genome for a cacao thread blight-causing isolate of Paramarasmius palmivorus.</title>
        <authorList>
            <person name="Baruah I.K."/>
            <person name="Bukari Y."/>
            <person name="Amoako-Attah I."/>
            <person name="Meinhardt L.W."/>
            <person name="Bailey B.A."/>
            <person name="Cohen S.P."/>
        </authorList>
    </citation>
    <scope>NUCLEOTIDE SEQUENCE [LARGE SCALE GENOMIC DNA]</scope>
    <source>
        <strain evidence="1 2">GH-12</strain>
    </source>
</reference>
<dbReference type="EMBL" id="JAYKXP010000176">
    <property type="protein sequence ID" value="KAK7021091.1"/>
    <property type="molecule type" value="Genomic_DNA"/>
</dbReference>
<accession>A0AAW0B5N5</accession>
<keyword evidence="2" id="KW-1185">Reference proteome</keyword>
<sequence length="73" mass="8459">SFQKDWITPTFVCVLKVAEVAICIVEAVILQVNNHHQHHLWERANAHPPSLQHQQTKYEFFRSTSIKGYNGES</sequence>
<protein>
    <submittedName>
        <fullName evidence="1">Uncharacterized protein</fullName>
    </submittedName>
</protein>